<comment type="similarity">
    <text evidence="3 8">Belongs to the TrpF family.</text>
</comment>
<keyword evidence="4 8" id="KW-0028">Amino-acid biosynthesis</keyword>
<dbReference type="InterPro" id="IPR044643">
    <property type="entry name" value="TrpF_fam"/>
</dbReference>
<proteinExistence type="inferred from homology"/>
<evidence type="ECO:0000313" key="11">
    <source>
        <dbReference type="EMBL" id="MFC7082595.1"/>
    </source>
</evidence>
<evidence type="ECO:0000259" key="9">
    <source>
        <dbReference type="Pfam" id="PF00697"/>
    </source>
</evidence>
<dbReference type="HAMAP" id="MF_00135">
    <property type="entry name" value="PRAI"/>
    <property type="match status" value="1"/>
</dbReference>
<reference evidence="10" key="3">
    <citation type="submission" date="2024-09" db="EMBL/GenBank/DDBJ databases">
        <authorList>
            <person name="Sun Q."/>
        </authorList>
    </citation>
    <scope>NUCLEOTIDE SEQUENCE</scope>
    <source>
        <strain evidence="10">CCM 7472</strain>
    </source>
</reference>
<sequence length="220" mass="22802">MTRVKICGLTCDEDLRVAVEAGADAVGLLVDVPVDSPREIDPERAAELADAAPPFVTTVLVTMPATPERTVELARTVEPDAVQIHGEVGAGDLAYLTASVQAQVLKVVDAADPEQARRYDELADGLLVDSVDDDGAGGTGRTHDWERTAELAAELDSPVVLAGGLTPDNVDAAVRAVEPFAVDVASGVEDAAAAGDGRKDPEAVAEFVANAKRSRTVPTP</sequence>
<comment type="caution">
    <text evidence="10">The sequence shown here is derived from an EMBL/GenBank/DDBJ whole genome shotgun (WGS) entry which is preliminary data.</text>
</comment>
<evidence type="ECO:0000256" key="3">
    <source>
        <dbReference type="ARBA" id="ARBA00007571"/>
    </source>
</evidence>
<dbReference type="GO" id="GO:0000162">
    <property type="term" value="P:L-tryptophan biosynthetic process"/>
    <property type="evidence" value="ECO:0007669"/>
    <property type="project" value="UniProtKB-UniRule"/>
</dbReference>
<feature type="domain" description="N-(5'phosphoribosyl) anthranilate isomerase (PRAI)" evidence="9">
    <location>
        <begin position="4"/>
        <end position="209"/>
    </location>
</feature>
<dbReference type="CDD" id="cd00405">
    <property type="entry name" value="PRAI"/>
    <property type="match status" value="1"/>
</dbReference>
<dbReference type="AlphaFoldDB" id="A0ABD5WG92"/>
<evidence type="ECO:0000256" key="5">
    <source>
        <dbReference type="ARBA" id="ARBA00022822"/>
    </source>
</evidence>
<dbReference type="Proteomes" id="UP001596407">
    <property type="component" value="Unassembled WGS sequence"/>
</dbReference>
<dbReference type="InterPro" id="IPR013785">
    <property type="entry name" value="Aldolase_TIM"/>
</dbReference>
<evidence type="ECO:0000256" key="4">
    <source>
        <dbReference type="ARBA" id="ARBA00022605"/>
    </source>
</evidence>
<keyword evidence="5 8" id="KW-0822">Tryptophan biosynthesis</keyword>
<dbReference type="RefSeq" id="WP_276279363.1">
    <property type="nucleotide sequence ID" value="NZ_CP119809.1"/>
</dbReference>
<dbReference type="PANTHER" id="PTHR42894:SF1">
    <property type="entry name" value="N-(5'-PHOSPHORIBOSYL)ANTHRANILATE ISOMERASE"/>
    <property type="match status" value="1"/>
</dbReference>
<comment type="catalytic activity">
    <reaction evidence="1 8">
        <text>N-(5-phospho-beta-D-ribosyl)anthranilate = 1-(2-carboxyphenylamino)-1-deoxy-D-ribulose 5-phosphate</text>
        <dbReference type="Rhea" id="RHEA:21540"/>
        <dbReference type="ChEBI" id="CHEBI:18277"/>
        <dbReference type="ChEBI" id="CHEBI:58613"/>
        <dbReference type="EC" id="5.3.1.24"/>
    </reaction>
</comment>
<protein>
    <recommendedName>
        <fullName evidence="8">N-(5'-phosphoribosyl)anthranilate isomerase</fullName>
        <shortName evidence="8">PRAI</shortName>
        <ecNumber evidence="8">5.3.1.24</ecNumber>
    </recommendedName>
</protein>
<dbReference type="GO" id="GO:0004640">
    <property type="term" value="F:phosphoribosylanthranilate isomerase activity"/>
    <property type="evidence" value="ECO:0007669"/>
    <property type="project" value="UniProtKB-UniRule"/>
</dbReference>
<evidence type="ECO:0000256" key="1">
    <source>
        <dbReference type="ARBA" id="ARBA00001164"/>
    </source>
</evidence>
<keyword evidence="12" id="KW-1185">Reference proteome</keyword>
<dbReference type="EMBL" id="JBHSZH010000006">
    <property type="protein sequence ID" value="MFC7082595.1"/>
    <property type="molecule type" value="Genomic_DNA"/>
</dbReference>
<accession>A0ABD5WG92</accession>
<dbReference type="Pfam" id="PF00697">
    <property type="entry name" value="PRAI"/>
    <property type="match status" value="1"/>
</dbReference>
<dbReference type="GeneID" id="79303929"/>
<comment type="pathway">
    <text evidence="2 8">Amino-acid biosynthesis; L-tryptophan biosynthesis; L-tryptophan from chorismate: step 3/5.</text>
</comment>
<evidence type="ECO:0000313" key="10">
    <source>
        <dbReference type="EMBL" id="MFC7079571.1"/>
    </source>
</evidence>
<reference evidence="12" key="2">
    <citation type="journal article" date="2019" name="Int. J. Syst. Evol. Microbiol.">
        <title>The Global Catalogue of Microorganisms (GCM) 10K type strain sequencing project: providing services to taxonomists for standard genome sequencing and annotation.</title>
        <authorList>
            <consortium name="The Broad Institute Genomics Platform"/>
            <consortium name="The Broad Institute Genome Sequencing Center for Infectious Disease"/>
            <person name="Wu L."/>
            <person name="Ma J."/>
        </authorList>
    </citation>
    <scope>NUCLEOTIDE SEQUENCE [LARGE SCALE GENOMIC DNA]</scope>
    <source>
        <strain evidence="12">DT72</strain>
    </source>
</reference>
<name>A0ABD5WG92_9EURY</name>
<dbReference type="PANTHER" id="PTHR42894">
    <property type="entry name" value="N-(5'-PHOSPHORIBOSYL)ANTHRANILATE ISOMERASE"/>
    <property type="match status" value="1"/>
</dbReference>
<dbReference type="Gene3D" id="3.20.20.70">
    <property type="entry name" value="Aldolase class I"/>
    <property type="match status" value="1"/>
</dbReference>
<organism evidence="10 12">
    <name type="scientific">Halorussus caseinilyticus</name>
    <dbReference type="NCBI Taxonomy" id="3034025"/>
    <lineage>
        <taxon>Archaea</taxon>
        <taxon>Methanobacteriati</taxon>
        <taxon>Methanobacteriota</taxon>
        <taxon>Stenosarchaea group</taxon>
        <taxon>Halobacteria</taxon>
        <taxon>Halobacteriales</taxon>
        <taxon>Haladaptataceae</taxon>
        <taxon>Halorussus</taxon>
    </lineage>
</organism>
<keyword evidence="7 8" id="KW-0413">Isomerase</keyword>
<keyword evidence="6 8" id="KW-0057">Aromatic amino acid biosynthesis</keyword>
<reference evidence="10" key="1">
    <citation type="journal article" date="2014" name="Int. J. Syst. Evol. Microbiol.">
        <title>Complete genome sequence of Corynebacterium casei LMG S-19264T (=DSM 44701T), isolated from a smear-ripened cheese.</title>
        <authorList>
            <consortium name="US DOE Joint Genome Institute (JGI-PGF)"/>
            <person name="Walter F."/>
            <person name="Albersmeier A."/>
            <person name="Kalinowski J."/>
            <person name="Ruckert C."/>
        </authorList>
    </citation>
    <scope>NUCLEOTIDE SEQUENCE [LARGE SCALE GENOMIC DNA]</scope>
    <source>
        <strain evidence="10">CCM 7472</strain>
    </source>
</reference>
<dbReference type="InterPro" id="IPR001240">
    <property type="entry name" value="PRAI_dom"/>
</dbReference>
<evidence type="ECO:0000256" key="6">
    <source>
        <dbReference type="ARBA" id="ARBA00023141"/>
    </source>
</evidence>
<evidence type="ECO:0000256" key="2">
    <source>
        <dbReference type="ARBA" id="ARBA00004664"/>
    </source>
</evidence>
<dbReference type="EC" id="5.3.1.24" evidence="8"/>
<evidence type="ECO:0000256" key="7">
    <source>
        <dbReference type="ARBA" id="ARBA00023235"/>
    </source>
</evidence>
<gene>
    <name evidence="8" type="primary">trpF</name>
    <name evidence="10" type="ORF">ACFQJ6_04855</name>
    <name evidence="11" type="ORF">ACFQJ6_23555</name>
</gene>
<dbReference type="SUPFAM" id="SSF51366">
    <property type="entry name" value="Ribulose-phoshate binding barrel"/>
    <property type="match status" value="1"/>
</dbReference>
<dbReference type="InterPro" id="IPR011060">
    <property type="entry name" value="RibuloseP-bd_barrel"/>
</dbReference>
<evidence type="ECO:0000256" key="8">
    <source>
        <dbReference type="HAMAP-Rule" id="MF_00135"/>
    </source>
</evidence>
<evidence type="ECO:0000313" key="12">
    <source>
        <dbReference type="Proteomes" id="UP001596407"/>
    </source>
</evidence>
<dbReference type="EMBL" id="JBHSZH010000005">
    <property type="protein sequence ID" value="MFC7079571.1"/>
    <property type="molecule type" value="Genomic_DNA"/>
</dbReference>